<name>A0A6G0Y047_APHCR</name>
<feature type="domain" description="TTF-type" evidence="1">
    <location>
        <begin position="67"/>
        <end position="159"/>
    </location>
</feature>
<dbReference type="SMART" id="SM00597">
    <property type="entry name" value="ZnF_TTF"/>
    <property type="match status" value="1"/>
</dbReference>
<dbReference type="AlphaFoldDB" id="A0A6G0Y047"/>
<evidence type="ECO:0000313" key="3">
    <source>
        <dbReference type="Proteomes" id="UP000478052"/>
    </source>
</evidence>
<evidence type="ECO:0000313" key="2">
    <source>
        <dbReference type="EMBL" id="KAF0746766.1"/>
    </source>
</evidence>
<reference evidence="2 3" key="1">
    <citation type="submission" date="2019-08" db="EMBL/GenBank/DDBJ databases">
        <title>Whole genome of Aphis craccivora.</title>
        <authorList>
            <person name="Voronova N.V."/>
            <person name="Shulinski R.S."/>
            <person name="Bandarenka Y.V."/>
            <person name="Zhorov D.G."/>
            <person name="Warner D."/>
        </authorList>
    </citation>
    <scope>NUCLEOTIDE SEQUENCE [LARGE SCALE GENOMIC DNA]</scope>
    <source>
        <strain evidence="2">180601</strain>
        <tissue evidence="2">Whole Body</tissue>
    </source>
</reference>
<comment type="caution">
    <text evidence="2">The sequence shown here is derived from an EMBL/GenBank/DDBJ whole genome shotgun (WGS) entry which is preliminary data.</text>
</comment>
<dbReference type="EMBL" id="VUJU01007086">
    <property type="protein sequence ID" value="KAF0746766.1"/>
    <property type="molecule type" value="Genomic_DNA"/>
</dbReference>
<gene>
    <name evidence="2" type="ORF">FWK35_00030943</name>
</gene>
<dbReference type="PANTHER" id="PTHR45749">
    <property type="match status" value="1"/>
</dbReference>
<proteinExistence type="predicted"/>
<sequence>MFIVTEIVCSLDMVKLKMFFFNDIFDLDPDDPSNKLPTNALELRKGIQNGPFQPILKLYRRIKQSGRYHCFQSSWLKNYHWLEYSEVLDKCFCFLCRVFSGNQLNADQIDKTCSKTGFTKWYKGIESFRKHHLSKFHLCYQLINNWMKQEKLILNPCKKETERIQNRKLMERIIDIIICLAKCGKSFCGHNESLKIFKCYRYFNTLSDVVTHYNTFWSSVLAVCFDGTSTMLGKISSLQARWSPIRHATLEKISKESCIKLKTLKLPPNTGWACRAEAGISNSTIQENFSMLVPTIDEICESTQVPDVRAKGLGLKYQLKSLNFVFTMNFMEPIFRAVLKVSASLQAPTLDLLAAIEIVKGLKKFLNKMRNGQQEINVFYPILYDLLGEIDNRFSDSTLEVVTSV</sequence>
<dbReference type="OrthoDB" id="6615815at2759"/>
<dbReference type="PANTHER" id="PTHR45749:SF21">
    <property type="entry name" value="DUF4371 DOMAIN-CONTAINING PROTEIN"/>
    <property type="match status" value="1"/>
</dbReference>
<accession>A0A6G0Y047</accession>
<feature type="non-terminal residue" evidence="2">
    <location>
        <position position="405"/>
    </location>
</feature>
<evidence type="ECO:0000259" key="1">
    <source>
        <dbReference type="SMART" id="SM00597"/>
    </source>
</evidence>
<dbReference type="Proteomes" id="UP000478052">
    <property type="component" value="Unassembled WGS sequence"/>
</dbReference>
<organism evidence="2 3">
    <name type="scientific">Aphis craccivora</name>
    <name type="common">Cowpea aphid</name>
    <dbReference type="NCBI Taxonomy" id="307492"/>
    <lineage>
        <taxon>Eukaryota</taxon>
        <taxon>Metazoa</taxon>
        <taxon>Ecdysozoa</taxon>
        <taxon>Arthropoda</taxon>
        <taxon>Hexapoda</taxon>
        <taxon>Insecta</taxon>
        <taxon>Pterygota</taxon>
        <taxon>Neoptera</taxon>
        <taxon>Paraneoptera</taxon>
        <taxon>Hemiptera</taxon>
        <taxon>Sternorrhyncha</taxon>
        <taxon>Aphidomorpha</taxon>
        <taxon>Aphidoidea</taxon>
        <taxon>Aphididae</taxon>
        <taxon>Aphidini</taxon>
        <taxon>Aphis</taxon>
        <taxon>Aphis</taxon>
    </lineage>
</organism>
<dbReference type="InterPro" id="IPR006580">
    <property type="entry name" value="Znf_TTF"/>
</dbReference>
<keyword evidence="3" id="KW-1185">Reference proteome</keyword>
<protein>
    <submittedName>
        <fullName evidence="2">Zinc finger MYM-type protein 1-like</fullName>
    </submittedName>
</protein>